<keyword evidence="2" id="KW-1185">Reference proteome</keyword>
<dbReference type="EMBL" id="CP030118">
    <property type="protein sequence ID" value="QDL08836.1"/>
    <property type="molecule type" value="Genomic_DNA"/>
</dbReference>
<accession>A0A856MIN2</accession>
<protein>
    <submittedName>
        <fullName evidence="1">Uncharacterized protein</fullName>
    </submittedName>
</protein>
<reference evidence="1 2" key="1">
    <citation type="submission" date="2018-06" db="EMBL/GenBank/DDBJ databases">
        <title>Comparative genomics of Brasilonema spp. strains.</title>
        <authorList>
            <person name="Alvarenga D.O."/>
            <person name="Fiore M.F."/>
            <person name="Varani A.M."/>
        </authorList>
    </citation>
    <scope>NUCLEOTIDE SEQUENCE [LARGE SCALE GENOMIC DNA]</scope>
    <source>
        <strain evidence="1 2">CENA114</strain>
    </source>
</reference>
<dbReference type="RefSeq" id="WP_169267228.1">
    <property type="nucleotide sequence ID" value="NZ_CAWOXK010000001.1"/>
</dbReference>
<gene>
    <name evidence="1" type="ORF">DP114_13885</name>
</gene>
<dbReference type="Proteomes" id="UP000503129">
    <property type="component" value="Chromosome"/>
</dbReference>
<dbReference type="AlphaFoldDB" id="A0A856MIN2"/>
<sequence length="84" mass="9454">MSAATVLSITSELVWVKVVGSAAAYVPPLPPETCLGDRIYANPLYLAPERINRHEPKIWAKNYIIFIIFILLNKWSLDCLNSSH</sequence>
<name>A0A856MIN2_9CYAN</name>
<proteinExistence type="predicted"/>
<evidence type="ECO:0000313" key="2">
    <source>
        <dbReference type="Proteomes" id="UP000503129"/>
    </source>
</evidence>
<dbReference type="KEGG" id="bsen:DP114_13885"/>
<organism evidence="1 2">
    <name type="scientific">Brasilonema sennae CENA114</name>
    <dbReference type="NCBI Taxonomy" id="415709"/>
    <lineage>
        <taxon>Bacteria</taxon>
        <taxon>Bacillati</taxon>
        <taxon>Cyanobacteriota</taxon>
        <taxon>Cyanophyceae</taxon>
        <taxon>Nostocales</taxon>
        <taxon>Scytonemataceae</taxon>
        <taxon>Brasilonema</taxon>
        <taxon>Bromeliae group (in: Brasilonema)</taxon>
    </lineage>
</organism>
<evidence type="ECO:0000313" key="1">
    <source>
        <dbReference type="EMBL" id="QDL08836.1"/>
    </source>
</evidence>